<name>A0A0F7X1U9_CHLPN</name>
<sequence>MGFKNICKQGSQLYLNGIFPERILARKLKNCAKSYPRTALTIEVLVSSVLGALKVILIPCASTYAALTLPLRALFNAIKTKSCQHLASYAMAWLFHILTIAVIIGLVFSLVFIPPPVVFISLGLLMSVTTSVTLFQVHKNLFPPYEPPPSRPHTPPPFADEYVPLISESYFD</sequence>
<keyword evidence="1" id="KW-1133">Transmembrane helix</keyword>
<keyword evidence="1" id="KW-0472">Membrane</keyword>
<feature type="transmembrane region" description="Helical" evidence="1">
    <location>
        <begin position="117"/>
        <end position="135"/>
    </location>
</feature>
<protein>
    <submittedName>
        <fullName evidence="2">Uncharacterized protein CPn_0442/CP_0311/CPj0442/CpB0458</fullName>
    </submittedName>
</protein>
<organism evidence="2">
    <name type="scientific">Chlamydia pneumoniae</name>
    <name type="common">Chlamydophila pneumoniae</name>
    <dbReference type="NCBI Taxonomy" id="83558"/>
    <lineage>
        <taxon>Bacteria</taxon>
        <taxon>Pseudomonadati</taxon>
        <taxon>Chlamydiota</taxon>
        <taxon>Chlamydiia</taxon>
        <taxon>Chlamydiales</taxon>
        <taxon>Chlamydiaceae</taxon>
        <taxon>Chlamydia/Chlamydophila group</taxon>
        <taxon>Chlamydia</taxon>
    </lineage>
</organism>
<dbReference type="InterPro" id="IPR035358">
    <property type="entry name" value="DUF5422"/>
</dbReference>
<dbReference type="EMBL" id="LN847049">
    <property type="protein sequence ID" value="CRI42557.1"/>
    <property type="molecule type" value="Genomic_DNA"/>
</dbReference>
<reference evidence="2" key="1">
    <citation type="submission" date="2015-05" db="EMBL/GenBank/DDBJ databases">
        <authorList>
            <person name="Rattei Thomas"/>
        </authorList>
    </citation>
    <scope>NUCLEOTIDE SEQUENCE</scope>
    <source>
        <strain evidence="2">DC9</strain>
    </source>
</reference>
<evidence type="ECO:0000256" key="1">
    <source>
        <dbReference type="SAM" id="Phobius"/>
    </source>
</evidence>
<gene>
    <name evidence="2" type="ORF">BN1224_DC9_BS_00400</name>
</gene>
<accession>A0A0F7X1U9</accession>
<proteinExistence type="predicted"/>
<feature type="transmembrane region" description="Helical" evidence="1">
    <location>
        <begin position="55"/>
        <end position="75"/>
    </location>
</feature>
<feature type="transmembrane region" description="Helical" evidence="1">
    <location>
        <begin position="87"/>
        <end position="111"/>
    </location>
</feature>
<evidence type="ECO:0000313" key="2">
    <source>
        <dbReference type="EMBL" id="CRI42557.1"/>
    </source>
</evidence>
<dbReference type="AlphaFoldDB" id="A0A0F7X1U9"/>
<dbReference type="Pfam" id="PF17459">
    <property type="entry name" value="DUF5422"/>
    <property type="match status" value="1"/>
</dbReference>
<keyword evidence="1" id="KW-0812">Transmembrane</keyword>